<sequence>MCKRSSFNTTETLRVVSSSSSAAFSVTAVFTLPSSGRVASPRKLSVNVPVQPEQRQETDCTSSTWPVDTGSSPYGHCRPRACLFGVVCITASGTTLTIEPTATSADCACDTLSATVSGTSASGVVGANLWYDLTLTDSGITVATNVDGTICTGTYKSSSGTTASTPSSTKATTTTATPTTATTTTAKSSAWASSGADLLGLAMTGVAIYYQG</sequence>
<organism evidence="2 3">
    <name type="scientific">Phytophthora fragariae</name>
    <dbReference type="NCBI Taxonomy" id="53985"/>
    <lineage>
        <taxon>Eukaryota</taxon>
        <taxon>Sar</taxon>
        <taxon>Stramenopiles</taxon>
        <taxon>Oomycota</taxon>
        <taxon>Peronosporomycetes</taxon>
        <taxon>Peronosporales</taxon>
        <taxon>Peronosporaceae</taxon>
        <taxon>Phytophthora</taxon>
    </lineage>
</organism>
<protein>
    <submittedName>
        <fullName evidence="2">Uncharacterized protein</fullName>
    </submittedName>
</protein>
<name>A0A6A3Q0K6_9STRA</name>
<gene>
    <name evidence="2" type="ORF">PF006_g30298</name>
</gene>
<evidence type="ECO:0000313" key="3">
    <source>
        <dbReference type="Proteomes" id="UP000440732"/>
    </source>
</evidence>
<proteinExistence type="predicted"/>
<feature type="region of interest" description="Disordered" evidence="1">
    <location>
        <begin position="156"/>
        <end position="179"/>
    </location>
</feature>
<dbReference type="AlphaFoldDB" id="A0A6A3Q0K6"/>
<comment type="caution">
    <text evidence="2">The sequence shown here is derived from an EMBL/GenBank/DDBJ whole genome shotgun (WGS) entry which is preliminary data.</text>
</comment>
<feature type="compositionally biased region" description="Low complexity" evidence="1">
    <location>
        <begin position="157"/>
        <end position="179"/>
    </location>
</feature>
<evidence type="ECO:0000313" key="2">
    <source>
        <dbReference type="EMBL" id="KAE9066193.1"/>
    </source>
</evidence>
<evidence type="ECO:0000256" key="1">
    <source>
        <dbReference type="SAM" id="MobiDB-lite"/>
    </source>
</evidence>
<reference evidence="2 3" key="1">
    <citation type="submission" date="2018-08" db="EMBL/GenBank/DDBJ databases">
        <title>Genomic investigation of the strawberry pathogen Phytophthora fragariae indicates pathogenicity is determined by transcriptional variation in three key races.</title>
        <authorList>
            <person name="Adams T.M."/>
            <person name="Armitage A.D."/>
            <person name="Sobczyk M.K."/>
            <person name="Bates H.J."/>
            <person name="Dunwell J.M."/>
            <person name="Nellist C.F."/>
            <person name="Harrison R.J."/>
        </authorList>
    </citation>
    <scope>NUCLEOTIDE SEQUENCE [LARGE SCALE GENOMIC DNA]</scope>
    <source>
        <strain evidence="2 3">NOV-5</strain>
    </source>
</reference>
<dbReference type="EMBL" id="QXGA01005666">
    <property type="protein sequence ID" value="KAE9066193.1"/>
    <property type="molecule type" value="Genomic_DNA"/>
</dbReference>
<accession>A0A6A3Q0K6</accession>
<dbReference type="Proteomes" id="UP000440732">
    <property type="component" value="Unassembled WGS sequence"/>
</dbReference>